<accession>A0ABT4SWH9</accession>
<reference evidence="2 3" key="1">
    <citation type="submission" date="2022-11" db="EMBL/GenBank/DDBJ databases">
        <title>Nonomuraea corallina sp. nov., a new species of the genus Nonomuraea isolated from sea side sediment in Thai sea.</title>
        <authorList>
            <person name="Ngamcharungchit C."/>
            <person name="Matsumoto A."/>
            <person name="Suriyachadkun C."/>
            <person name="Panbangred W."/>
            <person name="Inahashi Y."/>
            <person name="Intra B."/>
        </authorList>
    </citation>
    <scope>NUCLEOTIDE SEQUENCE [LARGE SCALE GENOMIC DNA]</scope>
    <source>
        <strain evidence="2 3">DSM 43553</strain>
    </source>
</reference>
<feature type="transmembrane region" description="Helical" evidence="1">
    <location>
        <begin position="369"/>
        <end position="390"/>
    </location>
</feature>
<evidence type="ECO:0000313" key="2">
    <source>
        <dbReference type="EMBL" id="MDA0641328.1"/>
    </source>
</evidence>
<dbReference type="Proteomes" id="UP001212498">
    <property type="component" value="Unassembled WGS sequence"/>
</dbReference>
<feature type="transmembrane region" description="Helical" evidence="1">
    <location>
        <begin position="402"/>
        <end position="421"/>
    </location>
</feature>
<proteinExistence type="predicted"/>
<organism evidence="2 3">
    <name type="scientific">Nonomuraea ferruginea</name>
    <dbReference type="NCBI Taxonomy" id="46174"/>
    <lineage>
        <taxon>Bacteria</taxon>
        <taxon>Bacillati</taxon>
        <taxon>Actinomycetota</taxon>
        <taxon>Actinomycetes</taxon>
        <taxon>Streptosporangiales</taxon>
        <taxon>Streptosporangiaceae</taxon>
        <taxon>Nonomuraea</taxon>
    </lineage>
</organism>
<dbReference type="Gene3D" id="2.120.10.10">
    <property type="match status" value="1"/>
</dbReference>
<keyword evidence="3" id="KW-1185">Reference proteome</keyword>
<dbReference type="SUPFAM" id="SSF50939">
    <property type="entry name" value="Sialidases"/>
    <property type="match status" value="1"/>
</dbReference>
<keyword evidence="1" id="KW-0812">Transmembrane</keyword>
<keyword evidence="1" id="KW-0472">Membrane</keyword>
<feature type="transmembrane region" description="Helical" evidence="1">
    <location>
        <begin position="330"/>
        <end position="349"/>
    </location>
</feature>
<evidence type="ECO:0000256" key="1">
    <source>
        <dbReference type="SAM" id="Phobius"/>
    </source>
</evidence>
<feature type="transmembrane region" description="Helical" evidence="1">
    <location>
        <begin position="303"/>
        <end position="323"/>
    </location>
</feature>
<sequence length="464" mass="48879">MIVLLLNDHILKHAWPGFVTGKLSDLAGLVVAPPLVALLLLRRADLAATILTGALFTVVKTTETGAEAASQIWTTLAGSSRVLADPGDLLALPALLLAWWVRQRSRRAVAARWRVLTAVPLAVLAVTATAGHPGMPAAEVVDLRDGVLVLDSRYASHDGGATWETYVASDAYAGPEREYLPGQRAACLREHCYRLVRHHVKVLRSGDGGRTWEPEWEIPPGRVTMLERELVGGRPDEDPIVSRTLVVQDRPGGHVVVVANGRDGVAVRGVDGTWRRFGFSADGRLLESAAIPLDRPADDDAEMLVAGLAAAWATLLGLAVQSVRARRARPWLVVVLGGLGALLIAPLPYERVFGPHQNVMTDWSPLPPLLAALGAALLICVVVVACSLVSDGGVGSRGAVDALALGVAVGLCVAGPFKAWSTGWIDHGAALAVAVVAAPLVCLLGALALRPRRYLTGSSTSSPT</sequence>
<gene>
    <name evidence="2" type="ORF">OUY24_11925</name>
</gene>
<dbReference type="EMBL" id="JAPNUD010000023">
    <property type="protein sequence ID" value="MDA0641328.1"/>
    <property type="molecule type" value="Genomic_DNA"/>
</dbReference>
<evidence type="ECO:0000313" key="3">
    <source>
        <dbReference type="Proteomes" id="UP001212498"/>
    </source>
</evidence>
<evidence type="ECO:0008006" key="4">
    <source>
        <dbReference type="Google" id="ProtNLM"/>
    </source>
</evidence>
<name>A0ABT4SWH9_9ACTN</name>
<keyword evidence="1" id="KW-1133">Transmembrane helix</keyword>
<comment type="caution">
    <text evidence="2">The sequence shown here is derived from an EMBL/GenBank/DDBJ whole genome shotgun (WGS) entry which is preliminary data.</text>
</comment>
<protein>
    <recommendedName>
        <fullName evidence="4">Exo-alpha-sialidase</fullName>
    </recommendedName>
</protein>
<dbReference type="RefSeq" id="WP_271276263.1">
    <property type="nucleotide sequence ID" value="NZ_BAABFD010000012.1"/>
</dbReference>
<dbReference type="InterPro" id="IPR036278">
    <property type="entry name" value="Sialidase_sf"/>
</dbReference>
<dbReference type="CDD" id="cd15482">
    <property type="entry name" value="Sialidase_non-viral"/>
    <property type="match status" value="1"/>
</dbReference>
<feature type="transmembrane region" description="Helical" evidence="1">
    <location>
        <begin position="427"/>
        <end position="449"/>
    </location>
</feature>